<dbReference type="Proteomes" id="UP001328107">
    <property type="component" value="Unassembled WGS sequence"/>
</dbReference>
<dbReference type="PANTHER" id="PTHR23130:SF171">
    <property type="entry name" value="OS01G0895300 PROTEIN"/>
    <property type="match status" value="1"/>
</dbReference>
<comment type="subcellular location">
    <subcellularLocation>
        <location evidence="1">Membrane</location>
    </subcellularLocation>
</comment>
<evidence type="ECO:0000256" key="8">
    <source>
        <dbReference type="SAM" id="Phobius"/>
    </source>
</evidence>
<sequence>ISSRAISFHSLSPLPSHHFAFHSRNLLKSHNRLISPLFIFGKMFCILISLFIPIVSAQFDFDQCNVTKGCWFHPPNCMGTATCVSGVEWEVRPAGVLFTMHSSVSDLDTTRPTWIAVGLSLNQRMDDDTVLECVRRADGDGRVRMSFNDETHNAVLHQASASLLSEQAVSFQDGLLTCSAVLSFTGRNQLAENEQFKVHDLSLRPYYLLFARGSANPYSLEKDIHSTNDGPTFPWITEEAISFCVDNCTLLGVPPSEPILVTQMHQTKMERYWRYRVAVMHGVAMLIGWWVLGSNGILIARYFKPLFPRRKLLGTAVWFQFHRDMMVVGVLLEVTAVVCIFWQAGWVWYECSYECSSDDFAKKMHAITGVFGTALAVIQPFIAVIRPAPDSNIRPFFNWTHWLIGMTAWCFASATFILALPLGKTGLNRVYGHIPNYIMGGYIITFCLTNVILEMIATTYSSTPLRAHKIGPSGMAMSILNGPSTESNIAEPKRSSARIFVFSIHLIISLAVSITITVMLVRIMYSHSP</sequence>
<keyword evidence="6 8" id="KW-1133">Transmembrane helix</keyword>
<reference evidence="12" key="1">
    <citation type="submission" date="2022-10" db="EMBL/GenBank/DDBJ databases">
        <title>Genome assembly of Pristionchus species.</title>
        <authorList>
            <person name="Yoshida K."/>
            <person name="Sommer R.J."/>
        </authorList>
    </citation>
    <scope>NUCLEOTIDE SEQUENCE [LARGE SCALE GENOMIC DNA]</scope>
    <source>
        <strain evidence="12">RS5460</strain>
    </source>
</reference>
<dbReference type="InterPro" id="IPR006593">
    <property type="entry name" value="Cyt_b561/ferric_Rdtase_TM"/>
</dbReference>
<dbReference type="CDD" id="cd08760">
    <property type="entry name" value="Cyt_b561_FRRS1_like"/>
    <property type="match status" value="1"/>
</dbReference>
<organism evidence="11 12">
    <name type="scientific">Pristionchus mayeri</name>
    <dbReference type="NCBI Taxonomy" id="1317129"/>
    <lineage>
        <taxon>Eukaryota</taxon>
        <taxon>Metazoa</taxon>
        <taxon>Ecdysozoa</taxon>
        <taxon>Nematoda</taxon>
        <taxon>Chromadorea</taxon>
        <taxon>Rhabditida</taxon>
        <taxon>Rhabditina</taxon>
        <taxon>Diplogasteromorpha</taxon>
        <taxon>Diplogasteroidea</taxon>
        <taxon>Neodiplogasteridae</taxon>
        <taxon>Pristionchus</taxon>
    </lineage>
</organism>
<feature type="transmembrane region" description="Helical" evidence="8">
    <location>
        <begin position="499"/>
        <end position="525"/>
    </location>
</feature>
<feature type="transmembrane region" description="Helical" evidence="8">
    <location>
        <begin position="364"/>
        <end position="384"/>
    </location>
</feature>
<evidence type="ECO:0000256" key="5">
    <source>
        <dbReference type="ARBA" id="ARBA00022982"/>
    </source>
</evidence>
<name>A0AAN5CCH0_9BILA</name>
<comment type="caution">
    <text evidence="11">The sequence shown here is derived from an EMBL/GenBank/DDBJ whole genome shotgun (WGS) entry which is preliminary data.</text>
</comment>
<dbReference type="InterPro" id="IPR005018">
    <property type="entry name" value="DOMON_domain"/>
</dbReference>
<feature type="non-terminal residue" evidence="11">
    <location>
        <position position="1"/>
    </location>
</feature>
<evidence type="ECO:0000256" key="1">
    <source>
        <dbReference type="ARBA" id="ARBA00004370"/>
    </source>
</evidence>
<dbReference type="GO" id="GO:0016020">
    <property type="term" value="C:membrane"/>
    <property type="evidence" value="ECO:0007669"/>
    <property type="project" value="UniProtKB-SubCell"/>
</dbReference>
<evidence type="ECO:0000313" key="11">
    <source>
        <dbReference type="EMBL" id="GMR36276.1"/>
    </source>
</evidence>
<dbReference type="PROSITE" id="PS50939">
    <property type="entry name" value="CYTOCHROME_B561"/>
    <property type="match status" value="1"/>
</dbReference>
<feature type="transmembrane region" description="Helical" evidence="8">
    <location>
        <begin position="278"/>
        <end position="303"/>
    </location>
</feature>
<keyword evidence="12" id="KW-1185">Reference proteome</keyword>
<keyword evidence="3 8" id="KW-0812">Transmembrane</keyword>
<keyword evidence="5" id="KW-0249">Electron transport</keyword>
<feature type="transmembrane region" description="Helical" evidence="8">
    <location>
        <begin position="33"/>
        <end position="55"/>
    </location>
</feature>
<evidence type="ECO:0000259" key="9">
    <source>
        <dbReference type="PROSITE" id="PS50836"/>
    </source>
</evidence>
<dbReference type="CDD" id="cd09628">
    <property type="entry name" value="DOMON_SDR_2_like"/>
    <property type="match status" value="1"/>
</dbReference>
<protein>
    <recommendedName>
        <fullName evidence="13">Cytochrome b561 domain-containing protein</fullName>
    </recommendedName>
</protein>
<dbReference type="PANTHER" id="PTHR23130">
    <property type="entry name" value="CYTOCHROME B561 AND DOMON DOMAIN-CONTAINING PROTEIN"/>
    <property type="match status" value="1"/>
</dbReference>
<evidence type="ECO:0000256" key="2">
    <source>
        <dbReference type="ARBA" id="ARBA00022448"/>
    </source>
</evidence>
<dbReference type="SMART" id="SM00664">
    <property type="entry name" value="DoH"/>
    <property type="match status" value="1"/>
</dbReference>
<evidence type="ECO:0000256" key="4">
    <source>
        <dbReference type="ARBA" id="ARBA00022729"/>
    </source>
</evidence>
<keyword evidence="4" id="KW-0732">Signal</keyword>
<evidence type="ECO:0000256" key="6">
    <source>
        <dbReference type="ARBA" id="ARBA00022989"/>
    </source>
</evidence>
<proteinExistence type="predicted"/>
<feature type="transmembrane region" description="Helical" evidence="8">
    <location>
        <begin position="396"/>
        <end position="419"/>
    </location>
</feature>
<accession>A0AAN5CCH0</accession>
<evidence type="ECO:0008006" key="13">
    <source>
        <dbReference type="Google" id="ProtNLM"/>
    </source>
</evidence>
<feature type="transmembrane region" description="Helical" evidence="8">
    <location>
        <begin position="324"/>
        <end position="344"/>
    </location>
</feature>
<keyword evidence="7 8" id="KW-0472">Membrane</keyword>
<dbReference type="Gene3D" id="1.20.120.1770">
    <property type="match status" value="1"/>
</dbReference>
<evidence type="ECO:0000256" key="7">
    <source>
        <dbReference type="ARBA" id="ARBA00023136"/>
    </source>
</evidence>
<feature type="domain" description="DOMON" evidence="9">
    <location>
        <begin position="83"/>
        <end position="213"/>
    </location>
</feature>
<keyword evidence="2" id="KW-0813">Transport</keyword>
<dbReference type="EMBL" id="BTRK01000002">
    <property type="protein sequence ID" value="GMR36276.1"/>
    <property type="molecule type" value="Genomic_DNA"/>
</dbReference>
<feature type="transmembrane region" description="Helical" evidence="8">
    <location>
        <begin position="439"/>
        <end position="460"/>
    </location>
</feature>
<evidence type="ECO:0000259" key="10">
    <source>
        <dbReference type="PROSITE" id="PS50939"/>
    </source>
</evidence>
<dbReference type="PROSITE" id="PS50836">
    <property type="entry name" value="DOMON"/>
    <property type="match status" value="1"/>
</dbReference>
<gene>
    <name evidence="11" type="ORF">PMAYCL1PPCAC_06471</name>
</gene>
<dbReference type="AlphaFoldDB" id="A0AAN5CCH0"/>
<dbReference type="SMART" id="SM00665">
    <property type="entry name" value="B561"/>
    <property type="match status" value="1"/>
</dbReference>
<evidence type="ECO:0000256" key="3">
    <source>
        <dbReference type="ARBA" id="ARBA00022692"/>
    </source>
</evidence>
<evidence type="ECO:0000313" key="12">
    <source>
        <dbReference type="Proteomes" id="UP001328107"/>
    </source>
</evidence>
<feature type="domain" description="Cytochrome b561" evidence="10">
    <location>
        <begin position="247"/>
        <end position="456"/>
    </location>
</feature>